<name>A0A200HZ06_9ENTE</name>
<dbReference type="EMBL" id="NIBL01000002">
    <property type="protein sequence ID" value="OUZ18172.1"/>
    <property type="molecule type" value="Genomic_DNA"/>
</dbReference>
<protein>
    <submittedName>
        <fullName evidence="1">Aryl-phospho-beta-D-glucosidase BglA</fullName>
    </submittedName>
</protein>
<dbReference type="Gene3D" id="3.20.20.80">
    <property type="entry name" value="Glycosidases"/>
    <property type="match status" value="1"/>
</dbReference>
<sequence length="60" mass="6980">MGYTPWGCIDCVSFTTGKMKKRYGFIYVNRDNEGNGTLERFKKDSYPWYQRVIATNGSEV</sequence>
<dbReference type="AlphaFoldDB" id="A0A200HZ06"/>
<dbReference type="InterPro" id="IPR017853">
    <property type="entry name" value="GH"/>
</dbReference>
<dbReference type="Proteomes" id="UP000196503">
    <property type="component" value="Unassembled WGS sequence"/>
</dbReference>
<evidence type="ECO:0000313" key="2">
    <source>
        <dbReference type="Proteomes" id="UP000196503"/>
    </source>
</evidence>
<comment type="caution">
    <text evidence="1">The sequence shown here is derived from an EMBL/GenBank/DDBJ whole genome shotgun (WGS) entry which is preliminary data.</text>
</comment>
<dbReference type="InterPro" id="IPR001360">
    <property type="entry name" value="Glyco_hydro_1"/>
</dbReference>
<reference evidence="1 2" key="1">
    <citation type="submission" date="2017-05" db="EMBL/GenBank/DDBJ databases">
        <title>The Genome Sequence of Enterococcus faecium 2D5_DIV0622.</title>
        <authorList>
            <consortium name="The Broad Institute Genomics Platform"/>
            <consortium name="The Broad Institute Genomic Center for Infectious Diseases"/>
            <person name="Earl A."/>
            <person name="Manson A."/>
            <person name="Schwartman J."/>
            <person name="Gilmore M."/>
            <person name="Abouelleil A."/>
            <person name="Cao P."/>
            <person name="Chapman S."/>
            <person name="Cusick C."/>
            <person name="Shea T."/>
            <person name="Young S."/>
            <person name="Neafsey D."/>
            <person name="Nusbaum C."/>
            <person name="Birren B."/>
        </authorList>
    </citation>
    <scope>NUCLEOTIDE SEQUENCE [LARGE SCALE GENOMIC DNA]</scope>
    <source>
        <strain evidence="1 2">2D5_DIV0622</strain>
    </source>
</reference>
<proteinExistence type="predicted"/>
<accession>A0A200HZ06</accession>
<gene>
    <name evidence="1" type="ORF">A5869_001654</name>
</gene>
<evidence type="ECO:0000313" key="1">
    <source>
        <dbReference type="EMBL" id="OUZ18172.1"/>
    </source>
</evidence>
<dbReference type="SUPFAM" id="SSF51445">
    <property type="entry name" value="(Trans)glycosidases"/>
    <property type="match status" value="1"/>
</dbReference>
<dbReference type="GO" id="GO:0004553">
    <property type="term" value="F:hydrolase activity, hydrolyzing O-glycosyl compounds"/>
    <property type="evidence" value="ECO:0007669"/>
    <property type="project" value="InterPro"/>
</dbReference>
<organism evidence="1 2">
    <name type="scientific">Enterococcus cecorum</name>
    <dbReference type="NCBI Taxonomy" id="44008"/>
    <lineage>
        <taxon>Bacteria</taxon>
        <taxon>Bacillati</taxon>
        <taxon>Bacillota</taxon>
        <taxon>Bacilli</taxon>
        <taxon>Lactobacillales</taxon>
        <taxon>Enterococcaceae</taxon>
        <taxon>Enterococcus</taxon>
    </lineage>
</organism>
<dbReference type="Pfam" id="PF00232">
    <property type="entry name" value="Glyco_hydro_1"/>
    <property type="match status" value="1"/>
</dbReference>
<dbReference type="GO" id="GO:0005975">
    <property type="term" value="P:carbohydrate metabolic process"/>
    <property type="evidence" value="ECO:0007669"/>
    <property type="project" value="InterPro"/>
</dbReference>